<feature type="region of interest" description="Disordered" evidence="2">
    <location>
        <begin position="167"/>
        <end position="198"/>
    </location>
</feature>
<dbReference type="AlphaFoldDB" id="A0A1J1GMP8"/>
<feature type="region of interest" description="Disordered" evidence="2">
    <location>
        <begin position="389"/>
        <end position="411"/>
    </location>
</feature>
<dbReference type="RefSeq" id="XP_028531060.1">
    <property type="nucleotide sequence ID" value="XM_028678333.1"/>
</dbReference>
<gene>
    <name evidence="5" type="ORF">PRELSG_0019800</name>
</gene>
<evidence type="ECO:0000313" key="5">
    <source>
        <dbReference type="EMBL" id="CRG84215.1"/>
    </source>
</evidence>
<evidence type="ECO:0000313" key="6">
    <source>
        <dbReference type="Proteomes" id="UP000220158"/>
    </source>
</evidence>
<feature type="region of interest" description="Disordered" evidence="2">
    <location>
        <begin position="98"/>
        <end position="147"/>
    </location>
</feature>
<dbReference type="KEGG" id="prel:PRELSG_0019800"/>
<dbReference type="Pfam" id="PF12879">
    <property type="entry name" value="SICA_C"/>
    <property type="match status" value="1"/>
</dbReference>
<organism evidence="5 6">
    <name type="scientific">Plasmodium relictum</name>
    <dbReference type="NCBI Taxonomy" id="85471"/>
    <lineage>
        <taxon>Eukaryota</taxon>
        <taxon>Sar</taxon>
        <taxon>Alveolata</taxon>
        <taxon>Apicomplexa</taxon>
        <taxon>Aconoidasida</taxon>
        <taxon>Haemosporida</taxon>
        <taxon>Plasmodiidae</taxon>
        <taxon>Plasmodium</taxon>
        <taxon>Plasmodium (Haemamoeba)</taxon>
    </lineage>
</organism>
<evidence type="ECO:0000256" key="3">
    <source>
        <dbReference type="SAM" id="Phobius"/>
    </source>
</evidence>
<dbReference type="InterPro" id="IPR024288">
    <property type="entry name" value="SICA_C"/>
</dbReference>
<name>A0A1J1GMP8_PLARL</name>
<dbReference type="OMA" id="CICDEML"/>
<feature type="coiled-coil region" evidence="1">
    <location>
        <begin position="999"/>
        <end position="1035"/>
    </location>
</feature>
<dbReference type="EMBL" id="CVMU01000054">
    <property type="protein sequence ID" value="CRG84215.1"/>
    <property type="molecule type" value="Genomic_DNA"/>
</dbReference>
<feature type="domain" description="Schizont-infected cell agglutination C-terminal" evidence="4">
    <location>
        <begin position="394"/>
        <end position="490"/>
    </location>
</feature>
<evidence type="ECO:0000259" key="4">
    <source>
        <dbReference type="Pfam" id="PF12879"/>
    </source>
</evidence>
<keyword evidence="3" id="KW-0812">Transmembrane</keyword>
<protein>
    <submittedName>
        <fullName evidence="5">Surface-associated interspersed protein (SURFIN)</fullName>
    </submittedName>
</protein>
<evidence type="ECO:0000256" key="1">
    <source>
        <dbReference type="SAM" id="Coils"/>
    </source>
</evidence>
<feature type="compositionally biased region" description="Polar residues" evidence="2">
    <location>
        <begin position="136"/>
        <end position="145"/>
    </location>
</feature>
<keyword evidence="3" id="KW-1133">Transmembrane helix</keyword>
<feature type="compositionally biased region" description="Polar residues" evidence="2">
    <location>
        <begin position="185"/>
        <end position="198"/>
    </location>
</feature>
<sequence length="1207" mass="145320">MNAKKEFRKRKTRNASTCRFDYDSWKKDVTSKIDFQLNDAHIERDPDKRRGICEKFNAYADEKKQELIDEKCKLLDAQGESTSKCSDEWSQIEAHIIDKIKEKPGHPCNRTSSNYTKKKSDKNGKKNSKSDECLRHSQSSISNRNGKTEALLISNNLSTTVLKPTISANTSTDSQNHKPLPLSAPKSTPSSLPDNSPISASTSANILVSTSAPVSAPTTIIPTSNDSILSKSNDSSNMTVGYTHNNMLNSTTNILLTSSSPIQNIDNKNISPTNSITVKPTVTTPSIITTSAIIPISIGFGSFFGILILLIFLYKCTPIGPWLGNRKSKKKKKQKKKKKLQIYRMSRSLGFPYEKSESNRKNLEACNKTNNFICEIILEKEINVNERYEEEELKENENEEKRERKEREKEHNERYIETKRNIVATRKKWKWKAVIEIHMMMLEECQKEEWELNRREFLKICLEEFQEEEGVYYNVINRDLIMETYQEEITNIFLEQKPLWKIWVEWNDKLIEKWKKEQWFKNLKKKWKKEVNKSVELMKKEEMIEDTTKGTINPMLERQKIIWKKWIQKQNRLHTFDEEKLLKQLVEHAKEEEMKKNMETIDREKTIIDIEEKDKAFKDSNKNELVSRLKIEIHMMVLDEWKKEEWILNKKEFLKTCIEELKIQNNSDEITEILEIEEIIKDITLEKKKDELEKMKKEKYFIELKQEWKNKEKKYMEKLNKENLSGNNEEIIENPMLRKQMIIWKKHWEEMRKKLKNENKNESFIMLMDEYNKEVIRKEADEISIIEKNIKEDEIEKGREKLKYLQEEQKEEINRKGEKERKKKEKKIKHMEENVEEEKKKNICMTLRKKPKCKTMIEIHMLIIEDCKQEEWESKREEFLEICLNEWLKDKGTIKGAIDKEVIMKGEEESSNVALKKQKILSEKWIKRQKKMLEKWKKEEWFNNLKEEWKKEEQIHIKTINKIEVMDRANEIEREKELWKQWIEKQKEVFMRYDKEMWFNKLLEEYEKEEDQCIIKENEENIKEKKKNSDKKKREEVIIKEEVDKKTKKKTLISHMCIEIHMAVLDQCKKEELESMRYDFLRSYIEKNKKNERLYEQETGNKEVDEIEKERQMNFIIEKKKEQWDCWKKEDWYQELKLNWKEEMKHMIKTTDKIKEEIINPMLKTQTVQRKWQEKQRNILKKWNKQNKIERPTKKSEDEEGIEDKNN</sequence>
<feature type="compositionally biased region" description="Basic and acidic residues" evidence="2">
    <location>
        <begin position="121"/>
        <end position="135"/>
    </location>
</feature>
<evidence type="ECO:0000256" key="2">
    <source>
        <dbReference type="SAM" id="MobiDB-lite"/>
    </source>
</evidence>
<dbReference type="Proteomes" id="UP000220158">
    <property type="component" value="Unassembled WGS sequence"/>
</dbReference>
<dbReference type="GeneID" id="39734125"/>
<keyword evidence="3" id="KW-0472">Membrane</keyword>
<keyword evidence="1" id="KW-0175">Coiled coil</keyword>
<keyword evidence="6" id="KW-1185">Reference proteome</keyword>
<feature type="coiled-coil region" evidence="1">
    <location>
        <begin position="776"/>
        <end position="841"/>
    </location>
</feature>
<dbReference type="OrthoDB" id="383264at2759"/>
<feature type="compositionally biased region" description="Basic and acidic residues" evidence="2">
    <location>
        <begin position="1187"/>
        <end position="1207"/>
    </location>
</feature>
<feature type="compositionally biased region" description="Basic and acidic residues" evidence="2">
    <location>
        <begin position="395"/>
        <end position="411"/>
    </location>
</feature>
<reference evidence="5 6" key="1">
    <citation type="submission" date="2015-04" db="EMBL/GenBank/DDBJ databases">
        <authorList>
            <consortium name="Pathogen Informatics"/>
        </authorList>
    </citation>
    <scope>NUCLEOTIDE SEQUENCE [LARGE SCALE GENOMIC DNA]</scope>
    <source>
        <strain evidence="5 6">SGS1</strain>
    </source>
</reference>
<dbReference type="VEuPathDB" id="PlasmoDB:PRELSG_0019800"/>
<feature type="region of interest" description="Disordered" evidence="2">
    <location>
        <begin position="1183"/>
        <end position="1207"/>
    </location>
</feature>
<proteinExistence type="predicted"/>
<accession>A0A1J1GMP8</accession>
<feature type="transmembrane region" description="Helical" evidence="3">
    <location>
        <begin position="292"/>
        <end position="314"/>
    </location>
</feature>